<keyword evidence="3 4" id="KW-0539">Nucleus</keyword>
<dbReference type="RefSeq" id="XP_001801898.1">
    <property type="nucleotide sequence ID" value="XM_001801846.1"/>
</dbReference>
<dbReference type="SUPFAM" id="SSF46689">
    <property type="entry name" value="Homeodomain-like"/>
    <property type="match status" value="1"/>
</dbReference>
<organism evidence="7 8">
    <name type="scientific">Phaeosphaeria nodorum (strain SN15 / ATCC MYA-4574 / FGSC 10173)</name>
    <name type="common">Glume blotch fungus</name>
    <name type="synonym">Parastagonospora nodorum</name>
    <dbReference type="NCBI Taxonomy" id="321614"/>
    <lineage>
        <taxon>Eukaryota</taxon>
        <taxon>Fungi</taxon>
        <taxon>Dikarya</taxon>
        <taxon>Ascomycota</taxon>
        <taxon>Pezizomycotina</taxon>
        <taxon>Dothideomycetes</taxon>
        <taxon>Pleosporomycetidae</taxon>
        <taxon>Pleosporales</taxon>
        <taxon>Pleosporineae</taxon>
        <taxon>Phaeosphaeriaceae</taxon>
        <taxon>Parastagonospora</taxon>
    </lineage>
</organism>
<feature type="region of interest" description="Disordered" evidence="5">
    <location>
        <begin position="369"/>
        <end position="465"/>
    </location>
</feature>
<evidence type="ECO:0000259" key="6">
    <source>
        <dbReference type="PROSITE" id="PS50071"/>
    </source>
</evidence>
<dbReference type="GeneID" id="5978806"/>
<evidence type="ECO:0000256" key="2">
    <source>
        <dbReference type="ARBA" id="ARBA00023155"/>
    </source>
</evidence>
<evidence type="ECO:0000313" key="7">
    <source>
        <dbReference type="EMBL" id="EAT80703.1"/>
    </source>
</evidence>
<feature type="domain" description="Homeobox" evidence="6">
    <location>
        <begin position="303"/>
        <end position="362"/>
    </location>
</feature>
<feature type="DNA-binding region" description="Homeobox" evidence="4">
    <location>
        <begin position="305"/>
        <end position="363"/>
    </location>
</feature>
<dbReference type="GO" id="GO:0003677">
    <property type="term" value="F:DNA binding"/>
    <property type="evidence" value="ECO:0007669"/>
    <property type="project" value="UniProtKB-UniRule"/>
</dbReference>
<evidence type="ECO:0000313" key="8">
    <source>
        <dbReference type="Proteomes" id="UP000001055"/>
    </source>
</evidence>
<reference evidence="8" key="1">
    <citation type="journal article" date="2007" name="Plant Cell">
        <title>Dothideomycete-plant interactions illuminated by genome sequencing and EST analysis of the wheat pathogen Stagonospora nodorum.</title>
        <authorList>
            <person name="Hane J.K."/>
            <person name="Lowe R.G."/>
            <person name="Solomon P.S."/>
            <person name="Tan K.C."/>
            <person name="Schoch C.L."/>
            <person name="Spatafora J.W."/>
            <person name="Crous P.W."/>
            <person name="Kodira C."/>
            <person name="Birren B.W."/>
            <person name="Galagan J.E."/>
            <person name="Torriani S.F."/>
            <person name="McDonald B.A."/>
            <person name="Oliver R.P."/>
        </authorList>
    </citation>
    <scope>NUCLEOTIDE SEQUENCE [LARGE SCALE GENOMIC DNA]</scope>
    <source>
        <strain evidence="8">SN15 / ATCC MYA-4574 / FGSC 10173</strain>
    </source>
</reference>
<dbReference type="InParanoid" id="Q0U9A5"/>
<dbReference type="PROSITE" id="PS50071">
    <property type="entry name" value="HOMEOBOX_2"/>
    <property type="match status" value="1"/>
</dbReference>
<dbReference type="HOGENOM" id="CLU_407665_0_0_1"/>
<dbReference type="CDD" id="cd00086">
    <property type="entry name" value="homeodomain"/>
    <property type="match status" value="1"/>
</dbReference>
<name>Q0U9A5_PHANO</name>
<comment type="subcellular location">
    <subcellularLocation>
        <location evidence="4">Nucleus</location>
    </subcellularLocation>
</comment>
<protein>
    <recommendedName>
        <fullName evidence="6">Homeobox domain-containing protein</fullName>
    </recommendedName>
</protein>
<dbReference type="KEGG" id="pno:SNOG_11659"/>
<feature type="region of interest" description="Disordered" evidence="5">
    <location>
        <begin position="234"/>
        <end position="259"/>
    </location>
</feature>
<dbReference type="InterPro" id="IPR001356">
    <property type="entry name" value="HD"/>
</dbReference>
<feature type="compositionally biased region" description="Polar residues" evidence="5">
    <location>
        <begin position="384"/>
        <end position="430"/>
    </location>
</feature>
<sequence>MTSVCRSCKDFQDASSHTKDSLPHDPPFTRTAHRLFVQPMIVLAPQVEAHGSSSQLGSDSVFSYGFTELTTPALIHPRRLSLVATMLSPNDVSPKGKAPSIWSFDSGYGSNTLEDDEQVHLLSEPGSPPRQSVGLGLSSLGFRSNFWNVHIEDKLRLRRSESPIVPVTTRVNVFTSKDLSTNTLPVPALADYVNTCITCQLWNITNPGEGLKCDDCKSKDFVRPEELKLFPTQPKGKQAVPRLEIPQESHTRHGSKSGSKARCSACEIAYAIDPQTSAACPSCAQDPDFLSPVSPIQEPTIRRSCARRHTKLPPHALHQLRAWLKANRDHPYPNSDTKRSLAEACGITEKQVTTWFTNTRARNLPLLNDVSQGSSGDEGAYESDFSNITNTPSCTTSPVIRYDTPSSDPYYTPVSGISASNQPQLALQTSRRGKKKDYRRMNTVSPIDESNMTKTPATPSSNTGTQEQQTWQCTFCFLRLAPKSWRRHEETQHRPKHQWTCLATGPRLTISTRSGRTSICAFCQMNNPSEDHFLNSHRILECSKKSEADRTFGRPDHLRQHAKNFHKTSLPDEVRDKWRSLRSAQEADKEWLCGFCGDELATWDLREAHISNHFKDGKTMAEWKGKVESDTASMDQDRKRTLRQDHASKLLRLQESLVGQPDGQNEYHGQPMDRLPANSDGLPSSISYSNIAANTTLLEHNDTMGFPSNMLDTSLTTFDFPNTSAMDDFDALYPMHDNEYGYGIYMGEQEFSTEYASDMDIYGNRLDVQNGWQ</sequence>
<dbReference type="eggNOG" id="KOG0773">
    <property type="taxonomic scope" value="Eukaryota"/>
</dbReference>
<dbReference type="SMART" id="SM00389">
    <property type="entry name" value="HOX"/>
    <property type="match status" value="1"/>
</dbReference>
<dbReference type="GO" id="GO:0006355">
    <property type="term" value="P:regulation of DNA-templated transcription"/>
    <property type="evidence" value="ECO:0007669"/>
    <property type="project" value="InterPro"/>
</dbReference>
<dbReference type="InterPro" id="IPR050224">
    <property type="entry name" value="TALE_homeobox"/>
</dbReference>
<proteinExistence type="predicted"/>
<evidence type="ECO:0000256" key="4">
    <source>
        <dbReference type="PROSITE-ProRule" id="PRU00108"/>
    </source>
</evidence>
<dbReference type="InterPro" id="IPR009057">
    <property type="entry name" value="Homeodomain-like_sf"/>
</dbReference>
<dbReference type="PANTHER" id="PTHR11850">
    <property type="entry name" value="HOMEOBOX PROTEIN TRANSCRIPTION FACTORS"/>
    <property type="match status" value="1"/>
</dbReference>
<accession>Q0U9A5</accession>
<dbReference type="Gene3D" id="1.10.10.60">
    <property type="entry name" value="Homeodomain-like"/>
    <property type="match status" value="1"/>
</dbReference>
<dbReference type="Pfam" id="PF05920">
    <property type="entry name" value="Homeobox_KN"/>
    <property type="match status" value="1"/>
</dbReference>
<evidence type="ECO:0000256" key="5">
    <source>
        <dbReference type="SAM" id="MobiDB-lite"/>
    </source>
</evidence>
<evidence type="ECO:0000256" key="1">
    <source>
        <dbReference type="ARBA" id="ARBA00023125"/>
    </source>
</evidence>
<feature type="compositionally biased region" description="Polar residues" evidence="5">
    <location>
        <begin position="442"/>
        <end position="465"/>
    </location>
</feature>
<dbReference type="AlphaFoldDB" id="Q0U9A5"/>
<dbReference type="EMBL" id="CH445344">
    <property type="protein sequence ID" value="EAT80703.1"/>
    <property type="molecule type" value="Genomic_DNA"/>
</dbReference>
<dbReference type="OMA" id="WQCTFCY"/>
<dbReference type="GO" id="GO:0005634">
    <property type="term" value="C:nucleus"/>
    <property type="evidence" value="ECO:0007669"/>
    <property type="project" value="UniProtKB-SubCell"/>
</dbReference>
<dbReference type="InterPro" id="IPR008422">
    <property type="entry name" value="KN_HD"/>
</dbReference>
<dbReference type="VEuPathDB" id="FungiDB:JI435_116590"/>
<evidence type="ECO:0000256" key="3">
    <source>
        <dbReference type="ARBA" id="ARBA00023242"/>
    </source>
</evidence>
<gene>
    <name evidence="7" type="ORF">SNOG_11659</name>
</gene>
<keyword evidence="1 4" id="KW-0238">DNA-binding</keyword>
<dbReference type="Proteomes" id="UP000001055">
    <property type="component" value="Unassembled WGS sequence"/>
</dbReference>
<keyword evidence="2 4" id="KW-0371">Homeobox</keyword>